<evidence type="ECO:0008006" key="10">
    <source>
        <dbReference type="Google" id="ProtNLM"/>
    </source>
</evidence>
<dbReference type="SUPFAM" id="SSF103473">
    <property type="entry name" value="MFS general substrate transporter"/>
    <property type="match status" value="1"/>
</dbReference>
<feature type="transmembrane region" description="Helical" evidence="7">
    <location>
        <begin position="275"/>
        <end position="299"/>
    </location>
</feature>
<accession>A0ABD3R8K0</accession>
<evidence type="ECO:0000256" key="4">
    <source>
        <dbReference type="ARBA" id="ARBA00022989"/>
    </source>
</evidence>
<feature type="region of interest" description="Disordered" evidence="6">
    <location>
        <begin position="560"/>
        <end position="588"/>
    </location>
</feature>
<evidence type="ECO:0000256" key="2">
    <source>
        <dbReference type="ARBA" id="ARBA00005982"/>
    </source>
</evidence>
<protein>
    <recommendedName>
        <fullName evidence="10">Peptide transporter</fullName>
    </recommendedName>
</protein>
<feature type="transmembrane region" description="Helical" evidence="7">
    <location>
        <begin position="140"/>
        <end position="162"/>
    </location>
</feature>
<evidence type="ECO:0000256" key="6">
    <source>
        <dbReference type="SAM" id="MobiDB-lite"/>
    </source>
</evidence>
<dbReference type="Pfam" id="PF00854">
    <property type="entry name" value="PTR2"/>
    <property type="match status" value="2"/>
</dbReference>
<comment type="caution">
    <text evidence="8">The sequence shown here is derived from an EMBL/GenBank/DDBJ whole genome shotgun (WGS) entry which is preliminary data.</text>
</comment>
<dbReference type="AlphaFoldDB" id="A0ABD3R8K0"/>
<sequence length="633" mass="70518">MTLLLPPSSRDAKDKDDDIELAEALQGVLVIDGVQQQQQQQRVDEFSVPGDVCTVHQLDDVPVEFVDRRDAHRPLLHVDEGGNKYAYALSPMKYSVHLILLLELLERFSFYGLYMTQTNYLTGSYDVDGGWNANMTSMDAASLISLSTAVAYTVPFVGGTLADAYLGDYWTILVGFAFFYLPGVFVIASSTRPNRWLGTDSFNVGAYKIALLFLWPVGTGTVKAVVNIFGARQYHPILQRSLIETFYVKFYMIINIGACLGFMIMPIIARENITVAYAMPLLLLLVALTFFAVGYTRYVHVAPVGRNRRGRERMGECEDDAYLAADDDEKPNFGDVARVCLLIIPFSIVYQQCPTTFMVQGAVMEPFLGFIEAPSINILDTKIFSSCQFRYLARNNIRFPTGYKFALGCAFGACAILWSILVESMIHEEYARTGGRINVIWSAPSYIMIGAGEMFSISTGYEVAFTASPPNKKAFACAFNLFCIGGVPNLVSLVLYRLCRRWFETDSGGGNIGRIENYSEAHVVNYFWVLFGIIVSGMIVNMNKSVREWIKSVEQRAANALSRSVPSTPKTPKGGPSKRKVDDAVGETDPLLKAKKQMKYLERGTRASIYRANTMKAEFSKQNSPSPRKKTNS</sequence>
<comment type="subcellular location">
    <subcellularLocation>
        <location evidence="1">Membrane</location>
        <topology evidence="1">Multi-pass membrane protein</topology>
    </subcellularLocation>
</comment>
<feature type="transmembrane region" description="Helical" evidence="7">
    <location>
        <begin position="523"/>
        <end position="542"/>
    </location>
</feature>
<evidence type="ECO:0000313" key="9">
    <source>
        <dbReference type="Proteomes" id="UP001530377"/>
    </source>
</evidence>
<dbReference type="Proteomes" id="UP001530377">
    <property type="component" value="Unassembled WGS sequence"/>
</dbReference>
<evidence type="ECO:0000256" key="5">
    <source>
        <dbReference type="ARBA" id="ARBA00023136"/>
    </source>
</evidence>
<feature type="transmembrane region" description="Helical" evidence="7">
    <location>
        <begin position="405"/>
        <end position="426"/>
    </location>
</feature>
<feature type="compositionally biased region" description="Polar residues" evidence="6">
    <location>
        <begin position="561"/>
        <end position="570"/>
    </location>
</feature>
<organism evidence="8 9">
    <name type="scientific">Cyclostephanos tholiformis</name>
    <dbReference type="NCBI Taxonomy" id="382380"/>
    <lineage>
        <taxon>Eukaryota</taxon>
        <taxon>Sar</taxon>
        <taxon>Stramenopiles</taxon>
        <taxon>Ochrophyta</taxon>
        <taxon>Bacillariophyta</taxon>
        <taxon>Coscinodiscophyceae</taxon>
        <taxon>Thalassiosirophycidae</taxon>
        <taxon>Stephanodiscales</taxon>
        <taxon>Stephanodiscaceae</taxon>
        <taxon>Cyclostephanos</taxon>
    </lineage>
</organism>
<dbReference type="InterPro" id="IPR036259">
    <property type="entry name" value="MFS_trans_sf"/>
</dbReference>
<feature type="transmembrane region" description="Helical" evidence="7">
    <location>
        <begin position="250"/>
        <end position="269"/>
    </location>
</feature>
<gene>
    <name evidence="8" type="ORF">ACHAXA_003796</name>
</gene>
<feature type="region of interest" description="Disordered" evidence="6">
    <location>
        <begin position="612"/>
        <end position="633"/>
    </location>
</feature>
<proteinExistence type="inferred from homology"/>
<keyword evidence="4 7" id="KW-1133">Transmembrane helix</keyword>
<dbReference type="PANTHER" id="PTHR11654">
    <property type="entry name" value="OLIGOPEPTIDE TRANSPORTER-RELATED"/>
    <property type="match status" value="1"/>
</dbReference>
<keyword evidence="9" id="KW-1185">Reference proteome</keyword>
<name>A0ABD3R8K0_9STRA</name>
<keyword evidence="3 7" id="KW-0812">Transmembrane</keyword>
<feature type="transmembrane region" description="Helical" evidence="7">
    <location>
        <begin position="169"/>
        <end position="189"/>
    </location>
</feature>
<comment type="similarity">
    <text evidence="2">Belongs to the major facilitator superfamily. Proton-dependent oligopeptide transporter (POT/PTR) (TC 2.A.17) family.</text>
</comment>
<keyword evidence="5 7" id="KW-0472">Membrane</keyword>
<dbReference type="InterPro" id="IPR000109">
    <property type="entry name" value="POT_fam"/>
</dbReference>
<dbReference type="EMBL" id="JALLPB020000476">
    <property type="protein sequence ID" value="KAL3808717.1"/>
    <property type="molecule type" value="Genomic_DNA"/>
</dbReference>
<dbReference type="GO" id="GO:0016020">
    <property type="term" value="C:membrane"/>
    <property type="evidence" value="ECO:0007669"/>
    <property type="project" value="UniProtKB-SubCell"/>
</dbReference>
<reference evidence="8 9" key="1">
    <citation type="submission" date="2024-10" db="EMBL/GenBank/DDBJ databases">
        <title>Updated reference genomes for cyclostephanoid diatoms.</title>
        <authorList>
            <person name="Roberts W.R."/>
            <person name="Alverson A.J."/>
        </authorList>
    </citation>
    <scope>NUCLEOTIDE SEQUENCE [LARGE SCALE GENOMIC DNA]</scope>
    <source>
        <strain evidence="8 9">AJA228-03</strain>
    </source>
</reference>
<evidence type="ECO:0000256" key="7">
    <source>
        <dbReference type="SAM" id="Phobius"/>
    </source>
</evidence>
<dbReference type="Gene3D" id="1.20.1250.20">
    <property type="entry name" value="MFS general substrate transporter like domains"/>
    <property type="match status" value="1"/>
</dbReference>
<feature type="transmembrane region" description="Helical" evidence="7">
    <location>
        <begin position="209"/>
        <end position="229"/>
    </location>
</feature>
<evidence type="ECO:0000256" key="1">
    <source>
        <dbReference type="ARBA" id="ARBA00004141"/>
    </source>
</evidence>
<evidence type="ECO:0000256" key="3">
    <source>
        <dbReference type="ARBA" id="ARBA00022692"/>
    </source>
</evidence>
<evidence type="ECO:0000313" key="8">
    <source>
        <dbReference type="EMBL" id="KAL3808717.1"/>
    </source>
</evidence>
<feature type="transmembrane region" description="Helical" evidence="7">
    <location>
        <begin position="474"/>
        <end position="496"/>
    </location>
</feature>